<dbReference type="Proteomes" id="UP000692954">
    <property type="component" value="Unassembled WGS sequence"/>
</dbReference>
<feature type="transmembrane region" description="Helical" evidence="1">
    <location>
        <begin position="417"/>
        <end position="440"/>
    </location>
</feature>
<keyword evidence="3" id="KW-1185">Reference proteome</keyword>
<accession>A0A8S1PI85</accession>
<reference evidence="2" key="1">
    <citation type="submission" date="2021-01" db="EMBL/GenBank/DDBJ databases">
        <authorList>
            <consortium name="Genoscope - CEA"/>
            <person name="William W."/>
        </authorList>
    </citation>
    <scope>NUCLEOTIDE SEQUENCE</scope>
</reference>
<organism evidence="2 3">
    <name type="scientific">Paramecium sonneborni</name>
    <dbReference type="NCBI Taxonomy" id="65129"/>
    <lineage>
        <taxon>Eukaryota</taxon>
        <taxon>Sar</taxon>
        <taxon>Alveolata</taxon>
        <taxon>Ciliophora</taxon>
        <taxon>Intramacronucleata</taxon>
        <taxon>Oligohymenophorea</taxon>
        <taxon>Peniculida</taxon>
        <taxon>Parameciidae</taxon>
        <taxon>Paramecium</taxon>
    </lineage>
</organism>
<evidence type="ECO:0000256" key="1">
    <source>
        <dbReference type="SAM" id="Phobius"/>
    </source>
</evidence>
<dbReference type="OrthoDB" id="298959at2759"/>
<feature type="transmembrane region" description="Helical" evidence="1">
    <location>
        <begin position="21"/>
        <end position="38"/>
    </location>
</feature>
<evidence type="ECO:0000313" key="2">
    <source>
        <dbReference type="EMBL" id="CAD8102754.1"/>
    </source>
</evidence>
<protein>
    <submittedName>
        <fullName evidence="2">Uncharacterized protein</fullName>
    </submittedName>
</protein>
<dbReference type="EMBL" id="CAJJDN010000078">
    <property type="protein sequence ID" value="CAD8102754.1"/>
    <property type="molecule type" value="Genomic_DNA"/>
</dbReference>
<sequence length="568" mass="67435">MRQSQKVFSKCTQNMRLRNQLIFIASVQAFIIISYVLAQNMIHLSLLNEYFSDTSNNLYKENSNRIQSNIIKLYRSYFDKVFYLNGNTLISFHRLYHYTKKQVILQNNFITNEDFQMAYGGINPIPDPFRIVKGYGNYDISYCFMCYSNLSSYNQPKSIDELVGIKMQEQVQAYGQLLYQGKEINQYFFYSYIVKEKLTSIYPCLNRQQGIYSYKPEQRDWYIELQKNYDKTQNYNAYNYTFTNPFMLFTEKKIGLSMAMPLVDEQTKLIGGVGSIFLGNEFVQEAGQNKFGFQIIYLISNEGIMIMHPYKVSEEYLPLFIYNETITGFNYSDWKEIQKKNGSSSCPNFELYNSSLQCRFNSLYNQEMIIGIQEIPKFKMILIMLLSSQEYFEFYYKFQQQLQESLSETLSQDITTLFGLLVLVCICIYILIQIIFYPIYAVQEYAKNMISQKKKQEKGIPIFIQKFMSDQVRQLLQTFKFVENKLELLSFRKTEQCSFFENIQYPQKSISFQLHLKQYQHFLKIHKVQKFKLLQSQKDHILQLFMQNSLNLKKILQLVKKANLFQAS</sequence>
<keyword evidence="1" id="KW-0472">Membrane</keyword>
<gene>
    <name evidence="2" type="ORF">PSON_ATCC_30995.1.T0780183</name>
</gene>
<evidence type="ECO:0000313" key="3">
    <source>
        <dbReference type="Proteomes" id="UP000692954"/>
    </source>
</evidence>
<keyword evidence="1" id="KW-1133">Transmembrane helix</keyword>
<name>A0A8S1PI85_9CILI</name>
<comment type="caution">
    <text evidence="2">The sequence shown here is derived from an EMBL/GenBank/DDBJ whole genome shotgun (WGS) entry which is preliminary data.</text>
</comment>
<proteinExistence type="predicted"/>
<dbReference type="AlphaFoldDB" id="A0A8S1PI85"/>
<keyword evidence="1" id="KW-0812">Transmembrane</keyword>